<accession>A0A1Y1M4T7</accession>
<sequence>MVRARYENGIRIALKAGEDGGAKVINGADKVLGSDHQVHEDHAKQNSGNPSTNKSFHSLLGRQFDELSAAKGNAANVGKDVVSDDEGGRQEEPDHALKHIVHDEMGLNDDEVQRHVRPCKIGKLELVVSGLERCDEEDEAENIEDKADEAMVGGKR</sequence>
<evidence type="ECO:0000256" key="1">
    <source>
        <dbReference type="SAM" id="MobiDB-lite"/>
    </source>
</evidence>
<dbReference type="AlphaFoldDB" id="A0A1Y1M4T7"/>
<evidence type="ECO:0000313" key="2">
    <source>
        <dbReference type="EMBL" id="JAV80792.1"/>
    </source>
</evidence>
<name>A0A1Y1M4T7_PHOPY</name>
<feature type="compositionally biased region" description="Basic and acidic residues" evidence="1">
    <location>
        <begin position="86"/>
        <end position="95"/>
    </location>
</feature>
<proteinExistence type="predicted"/>
<reference evidence="2" key="1">
    <citation type="journal article" date="2016" name="Sci. Rep.">
        <title>Molecular characterization of firefly nuptial gifts: a multi-omics approach sheds light on postcopulatory sexual selection.</title>
        <authorList>
            <person name="Al-Wathiqui N."/>
            <person name="Fallon T.R."/>
            <person name="South A."/>
            <person name="Weng J.K."/>
            <person name="Lewis S.M."/>
        </authorList>
    </citation>
    <scope>NUCLEOTIDE SEQUENCE</scope>
</reference>
<feature type="compositionally biased region" description="Basic and acidic residues" evidence="1">
    <location>
        <begin position="32"/>
        <end position="44"/>
    </location>
</feature>
<feature type="region of interest" description="Disordered" evidence="1">
    <location>
        <begin position="32"/>
        <end position="95"/>
    </location>
</feature>
<dbReference type="EMBL" id="GEZM01040601">
    <property type="protein sequence ID" value="JAV80792.1"/>
    <property type="molecule type" value="Transcribed_RNA"/>
</dbReference>
<organism evidence="2">
    <name type="scientific">Photinus pyralis</name>
    <name type="common">Common eastern firefly</name>
    <name type="synonym">Lampyris pyralis</name>
    <dbReference type="NCBI Taxonomy" id="7054"/>
    <lineage>
        <taxon>Eukaryota</taxon>
        <taxon>Metazoa</taxon>
        <taxon>Ecdysozoa</taxon>
        <taxon>Arthropoda</taxon>
        <taxon>Hexapoda</taxon>
        <taxon>Insecta</taxon>
        <taxon>Pterygota</taxon>
        <taxon>Neoptera</taxon>
        <taxon>Endopterygota</taxon>
        <taxon>Coleoptera</taxon>
        <taxon>Polyphaga</taxon>
        <taxon>Elateriformia</taxon>
        <taxon>Elateroidea</taxon>
        <taxon>Lampyridae</taxon>
        <taxon>Lampyrinae</taxon>
        <taxon>Photinus</taxon>
    </lineage>
</organism>
<feature type="compositionally biased region" description="Polar residues" evidence="1">
    <location>
        <begin position="45"/>
        <end position="56"/>
    </location>
</feature>
<protein>
    <submittedName>
        <fullName evidence="2">Uncharacterized protein</fullName>
    </submittedName>
</protein>